<comment type="caution">
    <text evidence="3">The sequence shown here is derived from an EMBL/GenBank/DDBJ whole genome shotgun (WGS) entry which is preliminary data.</text>
</comment>
<feature type="domain" description="Retrotransposon Copia-like N-terminal" evidence="2">
    <location>
        <begin position="25"/>
        <end position="63"/>
    </location>
</feature>
<name>A0AAD8VCC3_LOLMU</name>
<feature type="compositionally biased region" description="Gly residues" evidence="1">
    <location>
        <begin position="142"/>
        <end position="152"/>
    </location>
</feature>
<feature type="compositionally biased region" description="Basic and acidic residues" evidence="1">
    <location>
        <begin position="153"/>
        <end position="170"/>
    </location>
</feature>
<gene>
    <name evidence="3" type="ORF">QYE76_008283</name>
</gene>
<protein>
    <recommendedName>
        <fullName evidence="2">Retrotransposon Copia-like N-terminal domain-containing protein</fullName>
    </recommendedName>
</protein>
<dbReference type="InterPro" id="IPR029472">
    <property type="entry name" value="Copia-like_N"/>
</dbReference>
<sequence length="344" mass="37267">MASSGSKGSVTRLSNPSAGPFNLAPLITVRLSGDNYLYWRTQVTQVLRSHLLLGFVDGSFACPSEEIDNPKLADDAQAPRRLYNPEFSAWHQQDPAILSAIMSTSTESVQEMILFASTAAEAWASLAASFSSQSTARPPNPGGGSYSGGGQRSGDRGGGDYRGNRGDGNRGARPSGEGGGGRPICQICDKPGHKASSCFKRFKQDYLGVDNDGRYMERQVAATTTHGHGQTGAYNVDSGWYMDTGATDHLTNHLDKLTLKDSYTGTDQVTVWARGLSCLFQRLTKISQACTSIQRTSIMPRPPCPPMLGRVLLPARIRFILEIRLLRPDPLPRLRKPGVLHRVA</sequence>
<dbReference type="PANTHER" id="PTHR47481:SF31">
    <property type="entry name" value="OS01G0873500 PROTEIN"/>
    <property type="match status" value="1"/>
</dbReference>
<evidence type="ECO:0000313" key="4">
    <source>
        <dbReference type="Proteomes" id="UP001231189"/>
    </source>
</evidence>
<accession>A0AAD8VCC3</accession>
<feature type="region of interest" description="Disordered" evidence="1">
    <location>
        <begin position="132"/>
        <end position="183"/>
    </location>
</feature>
<dbReference type="Proteomes" id="UP001231189">
    <property type="component" value="Unassembled WGS sequence"/>
</dbReference>
<evidence type="ECO:0000259" key="2">
    <source>
        <dbReference type="Pfam" id="PF14244"/>
    </source>
</evidence>
<dbReference type="AlphaFoldDB" id="A0AAD8VCC3"/>
<dbReference type="PANTHER" id="PTHR47481">
    <property type="match status" value="1"/>
</dbReference>
<dbReference type="EMBL" id="JAUUTY010000568">
    <property type="protein sequence ID" value="KAK1599916.1"/>
    <property type="molecule type" value="Genomic_DNA"/>
</dbReference>
<dbReference type="Pfam" id="PF14244">
    <property type="entry name" value="Retrotran_gag_3"/>
    <property type="match status" value="1"/>
</dbReference>
<organism evidence="3 4">
    <name type="scientific">Lolium multiflorum</name>
    <name type="common">Italian ryegrass</name>
    <name type="synonym">Lolium perenne subsp. multiflorum</name>
    <dbReference type="NCBI Taxonomy" id="4521"/>
    <lineage>
        <taxon>Eukaryota</taxon>
        <taxon>Viridiplantae</taxon>
        <taxon>Streptophyta</taxon>
        <taxon>Embryophyta</taxon>
        <taxon>Tracheophyta</taxon>
        <taxon>Spermatophyta</taxon>
        <taxon>Magnoliopsida</taxon>
        <taxon>Liliopsida</taxon>
        <taxon>Poales</taxon>
        <taxon>Poaceae</taxon>
        <taxon>BOP clade</taxon>
        <taxon>Pooideae</taxon>
        <taxon>Poodae</taxon>
        <taxon>Poeae</taxon>
        <taxon>Poeae Chloroplast Group 2 (Poeae type)</taxon>
        <taxon>Loliodinae</taxon>
        <taxon>Loliinae</taxon>
        <taxon>Lolium</taxon>
    </lineage>
</organism>
<evidence type="ECO:0000256" key="1">
    <source>
        <dbReference type="SAM" id="MobiDB-lite"/>
    </source>
</evidence>
<keyword evidence="4" id="KW-1185">Reference proteome</keyword>
<proteinExistence type="predicted"/>
<reference evidence="3" key="1">
    <citation type="submission" date="2023-07" db="EMBL/GenBank/DDBJ databases">
        <title>A chromosome-level genome assembly of Lolium multiflorum.</title>
        <authorList>
            <person name="Chen Y."/>
            <person name="Copetti D."/>
            <person name="Kolliker R."/>
            <person name="Studer B."/>
        </authorList>
    </citation>
    <scope>NUCLEOTIDE SEQUENCE</scope>
    <source>
        <strain evidence="3">02402/16</strain>
        <tissue evidence="3">Leaf</tissue>
    </source>
</reference>
<evidence type="ECO:0000313" key="3">
    <source>
        <dbReference type="EMBL" id="KAK1599916.1"/>
    </source>
</evidence>